<dbReference type="OrthoDB" id="18388at2759"/>
<evidence type="ECO:0000313" key="3">
    <source>
        <dbReference type="Proteomes" id="UP000054560"/>
    </source>
</evidence>
<reference evidence="2 3" key="1">
    <citation type="submission" date="2011-02" db="EMBL/GenBank/DDBJ databases">
        <title>The Genome Sequence of Sphaeroforma arctica JP610.</title>
        <authorList>
            <consortium name="The Broad Institute Genome Sequencing Platform"/>
            <person name="Russ C."/>
            <person name="Cuomo C."/>
            <person name="Young S.K."/>
            <person name="Zeng Q."/>
            <person name="Gargeya S."/>
            <person name="Alvarado L."/>
            <person name="Berlin A."/>
            <person name="Chapman S.B."/>
            <person name="Chen Z."/>
            <person name="Freedman E."/>
            <person name="Gellesch M."/>
            <person name="Goldberg J."/>
            <person name="Griggs A."/>
            <person name="Gujja S."/>
            <person name="Heilman E."/>
            <person name="Heiman D."/>
            <person name="Howarth C."/>
            <person name="Mehta T."/>
            <person name="Neiman D."/>
            <person name="Pearson M."/>
            <person name="Roberts A."/>
            <person name="Saif S."/>
            <person name="Shea T."/>
            <person name="Shenoy N."/>
            <person name="Sisk P."/>
            <person name="Stolte C."/>
            <person name="Sykes S."/>
            <person name="White J."/>
            <person name="Yandava C."/>
            <person name="Burger G."/>
            <person name="Gray M.W."/>
            <person name="Holland P.W.H."/>
            <person name="King N."/>
            <person name="Lang F.B.F."/>
            <person name="Roger A.J."/>
            <person name="Ruiz-Trillo I."/>
            <person name="Haas B."/>
            <person name="Nusbaum C."/>
            <person name="Birren B."/>
        </authorList>
    </citation>
    <scope>NUCLEOTIDE SEQUENCE [LARGE SCALE GENOMIC DNA]</scope>
    <source>
        <strain evidence="2 3">JP610</strain>
    </source>
</reference>
<sequence>MKLWIGDETGQLKGVSVEEKKIESRYLTLARDNEIAFMSFGPGSTDVIRSENILCGLKHAGKVNVHSHEDGEILKTFTAPPGEMVGMSVLDGDSDDTSKCRVMIACKESDTKGCVQYINWDDSKVVYERAFEENLGCVRVSNENTNIYATGGKDNNLKIYNINKEQAIFKAKNLPNDMTDLQVPVWIRDISFVPGSDATKVVAGTGHYEIQYYDTKVKKRPVLHQTVSEHPIMSVAVTSDAKSVVFGTAAGETKRLSLESGEVLNAYKGASGSVRCVQVHPALPYVASCGLDRYAKVHHIETGRLVAKVYMKTKLNALLFYGEEKREEKGNSEKANKRVRSTGDGDNEGSSADEETDVWDELEEVVEKDDDDLGKTASPKPKKKAKKN</sequence>
<dbReference type="Proteomes" id="UP000054560">
    <property type="component" value="Unassembled WGS sequence"/>
</dbReference>
<dbReference type="PANTHER" id="PTHR16038">
    <property type="entry name" value="NOP SEVEN ASSOCIATED PROTEIN 1"/>
    <property type="match status" value="1"/>
</dbReference>
<dbReference type="RefSeq" id="XP_014157628.1">
    <property type="nucleotide sequence ID" value="XM_014302153.1"/>
</dbReference>
<dbReference type="SUPFAM" id="SSF50998">
    <property type="entry name" value="Quinoprotein alcohol dehydrogenase-like"/>
    <property type="match status" value="1"/>
</dbReference>
<name>A0A0L0G4I9_9EUKA</name>
<dbReference type="GO" id="GO:0030687">
    <property type="term" value="C:preribosome, large subunit precursor"/>
    <property type="evidence" value="ECO:0007669"/>
    <property type="project" value="TreeGrafter"/>
</dbReference>
<dbReference type="GO" id="GO:0042273">
    <property type="term" value="P:ribosomal large subunit biogenesis"/>
    <property type="evidence" value="ECO:0007669"/>
    <property type="project" value="InterPro"/>
</dbReference>
<dbReference type="STRING" id="667725.A0A0L0G4I9"/>
<dbReference type="AlphaFoldDB" id="A0A0L0G4I9"/>
<dbReference type="Pfam" id="PF00400">
    <property type="entry name" value="WD40"/>
    <property type="match status" value="1"/>
</dbReference>
<organism evidence="2 3">
    <name type="scientific">Sphaeroforma arctica JP610</name>
    <dbReference type="NCBI Taxonomy" id="667725"/>
    <lineage>
        <taxon>Eukaryota</taxon>
        <taxon>Ichthyosporea</taxon>
        <taxon>Ichthyophonida</taxon>
        <taxon>Sphaeroforma</taxon>
    </lineage>
</organism>
<evidence type="ECO:0008006" key="4">
    <source>
        <dbReference type="Google" id="ProtNLM"/>
    </source>
</evidence>
<evidence type="ECO:0000256" key="1">
    <source>
        <dbReference type="SAM" id="MobiDB-lite"/>
    </source>
</evidence>
<evidence type="ECO:0000313" key="2">
    <source>
        <dbReference type="EMBL" id="KNC83726.1"/>
    </source>
</evidence>
<dbReference type="Gene3D" id="2.130.10.10">
    <property type="entry name" value="YVTN repeat-like/Quinoprotein amine dehydrogenase"/>
    <property type="match status" value="1"/>
</dbReference>
<proteinExistence type="predicted"/>
<accession>A0A0L0G4I9</accession>
<dbReference type="GO" id="GO:0005730">
    <property type="term" value="C:nucleolus"/>
    <property type="evidence" value="ECO:0007669"/>
    <property type="project" value="InterPro"/>
</dbReference>
<feature type="compositionally biased region" description="Basic and acidic residues" evidence="1">
    <location>
        <begin position="326"/>
        <end position="336"/>
    </location>
</feature>
<feature type="compositionally biased region" description="Acidic residues" evidence="1">
    <location>
        <begin position="345"/>
        <end position="372"/>
    </location>
</feature>
<gene>
    <name evidence="2" type="ORF">SARC_04031</name>
</gene>
<dbReference type="InterPro" id="IPR037379">
    <property type="entry name" value="WDR74/Nsa1"/>
</dbReference>
<dbReference type="InterPro" id="IPR015943">
    <property type="entry name" value="WD40/YVTN_repeat-like_dom_sf"/>
</dbReference>
<keyword evidence="3" id="KW-1185">Reference proteome</keyword>
<dbReference type="eggNOG" id="KOG3881">
    <property type="taxonomic scope" value="Eukaryota"/>
</dbReference>
<feature type="region of interest" description="Disordered" evidence="1">
    <location>
        <begin position="326"/>
        <end position="388"/>
    </location>
</feature>
<dbReference type="SMART" id="SM00320">
    <property type="entry name" value="WD40"/>
    <property type="match status" value="2"/>
</dbReference>
<dbReference type="GeneID" id="25904535"/>
<dbReference type="InterPro" id="IPR001680">
    <property type="entry name" value="WD40_rpt"/>
</dbReference>
<dbReference type="EMBL" id="KQ241813">
    <property type="protein sequence ID" value="KNC83726.1"/>
    <property type="molecule type" value="Genomic_DNA"/>
</dbReference>
<dbReference type="PANTHER" id="PTHR16038:SF4">
    <property type="entry name" value="WD REPEAT-CONTAINING PROTEIN 74"/>
    <property type="match status" value="1"/>
</dbReference>
<dbReference type="InterPro" id="IPR011047">
    <property type="entry name" value="Quinoprotein_ADH-like_sf"/>
</dbReference>
<protein>
    <recommendedName>
        <fullName evidence="4">WD repeat-containing protein 74</fullName>
    </recommendedName>
</protein>